<dbReference type="Proteomes" id="UP000429229">
    <property type="component" value="Unassembled WGS sequence"/>
</dbReference>
<evidence type="ECO:0000256" key="3">
    <source>
        <dbReference type="ARBA" id="ARBA00022729"/>
    </source>
</evidence>
<keyword evidence="3 6" id="KW-0732">Signal</keyword>
<proteinExistence type="inferred from homology"/>
<comment type="subcellular location">
    <subcellularLocation>
        <location evidence="1">Cell outer membrane</location>
    </subcellularLocation>
</comment>
<dbReference type="PANTHER" id="PTHR38776:SF1">
    <property type="entry name" value="MLTA-INTERACTING PROTEIN-RELATED"/>
    <property type="match status" value="1"/>
</dbReference>
<organism evidence="7 8">
    <name type="scientific">Alteriqipengyuania halimionae</name>
    <dbReference type="NCBI Taxonomy" id="1926630"/>
    <lineage>
        <taxon>Bacteria</taxon>
        <taxon>Pseudomonadati</taxon>
        <taxon>Pseudomonadota</taxon>
        <taxon>Alphaproteobacteria</taxon>
        <taxon>Sphingomonadales</taxon>
        <taxon>Erythrobacteraceae</taxon>
        <taxon>Alteriqipengyuania</taxon>
    </lineage>
</organism>
<keyword evidence="5" id="KW-0998">Cell outer membrane</keyword>
<keyword evidence="8" id="KW-1185">Reference proteome</keyword>
<gene>
    <name evidence="7" type="ORF">GRI68_04950</name>
</gene>
<comment type="similarity">
    <text evidence="2">Belongs to the MipA/OmpV family.</text>
</comment>
<dbReference type="InterPro" id="IPR010583">
    <property type="entry name" value="MipA"/>
</dbReference>
<sequence length="264" mass="27914">MKSVSIVLVPVLAGLALATPASAQDGNAEGKRTRIAIGPQVVPSWPGSDDVSLRPFFDIDSATGEQPFEFEAPDEGFGFGLVKTGGLSFGPSLGFEGERKSEAVGGILPKVKLSVELGAFANYEISDNLRLRAEVRQAVSGHDGLIANLGADYIIRDADDYLFSIGPRVTITDNKFQDSYYSVTPAQSLASGLPAYDAGGGVQSVGATAGFIKQLSERWGIYTYAKYERLVGDPADSPVITAYGSKDQFYGGLAVTYTFDGGIF</sequence>
<feature type="signal peptide" evidence="6">
    <location>
        <begin position="1"/>
        <end position="23"/>
    </location>
</feature>
<name>A0A6I4U0M9_9SPHN</name>
<protein>
    <recommendedName>
        <fullName evidence="9">MipA/OmpV family protein</fullName>
    </recommendedName>
</protein>
<accession>A0A6I4U0M9</accession>
<evidence type="ECO:0000256" key="1">
    <source>
        <dbReference type="ARBA" id="ARBA00004442"/>
    </source>
</evidence>
<evidence type="ECO:0000256" key="2">
    <source>
        <dbReference type="ARBA" id="ARBA00005722"/>
    </source>
</evidence>
<dbReference type="RefSeq" id="WP_160616206.1">
    <property type="nucleotide sequence ID" value="NZ_WTYR01000001.1"/>
</dbReference>
<feature type="chain" id="PRO_5026019554" description="MipA/OmpV family protein" evidence="6">
    <location>
        <begin position="24"/>
        <end position="264"/>
    </location>
</feature>
<evidence type="ECO:0000256" key="6">
    <source>
        <dbReference type="SAM" id="SignalP"/>
    </source>
</evidence>
<evidence type="ECO:0000313" key="7">
    <source>
        <dbReference type="EMBL" id="MXP09520.1"/>
    </source>
</evidence>
<dbReference type="GO" id="GO:0009279">
    <property type="term" value="C:cell outer membrane"/>
    <property type="evidence" value="ECO:0007669"/>
    <property type="project" value="UniProtKB-SubCell"/>
</dbReference>
<dbReference type="Pfam" id="PF06629">
    <property type="entry name" value="MipA"/>
    <property type="match status" value="1"/>
</dbReference>
<evidence type="ECO:0000256" key="5">
    <source>
        <dbReference type="ARBA" id="ARBA00023237"/>
    </source>
</evidence>
<dbReference type="EMBL" id="WTYR01000001">
    <property type="protein sequence ID" value="MXP09520.1"/>
    <property type="molecule type" value="Genomic_DNA"/>
</dbReference>
<evidence type="ECO:0000256" key="4">
    <source>
        <dbReference type="ARBA" id="ARBA00023136"/>
    </source>
</evidence>
<keyword evidence="4" id="KW-0472">Membrane</keyword>
<dbReference type="AlphaFoldDB" id="A0A6I4U0M9"/>
<dbReference type="PANTHER" id="PTHR38776">
    <property type="entry name" value="MLTA-INTERACTING PROTEIN-RELATED"/>
    <property type="match status" value="1"/>
</dbReference>
<reference evidence="7 8" key="1">
    <citation type="submission" date="2019-12" db="EMBL/GenBank/DDBJ databases">
        <title>Genomic-based taxomic classification of the family Erythrobacteraceae.</title>
        <authorList>
            <person name="Xu L."/>
        </authorList>
    </citation>
    <scope>NUCLEOTIDE SEQUENCE [LARGE SCALE GENOMIC DNA]</scope>
    <source>
        <strain evidence="7 8">LMG 29519</strain>
    </source>
</reference>
<dbReference type="OrthoDB" id="5462484at2"/>
<evidence type="ECO:0000313" key="8">
    <source>
        <dbReference type="Proteomes" id="UP000429229"/>
    </source>
</evidence>
<comment type="caution">
    <text evidence="7">The sequence shown here is derived from an EMBL/GenBank/DDBJ whole genome shotgun (WGS) entry which is preliminary data.</text>
</comment>
<evidence type="ECO:0008006" key="9">
    <source>
        <dbReference type="Google" id="ProtNLM"/>
    </source>
</evidence>